<comment type="pathway">
    <text evidence="4 7">Amino-acid biosynthesis; L-proline biosynthesis; L-proline from L-glutamate 5-semialdehyde: step 1/1.</text>
</comment>
<dbReference type="InterPro" id="IPR053790">
    <property type="entry name" value="P5CR-like_CS"/>
</dbReference>
<dbReference type="EMBL" id="UFSO01000003">
    <property type="protein sequence ID" value="SSY79765.1"/>
    <property type="molecule type" value="Genomic_DNA"/>
</dbReference>
<dbReference type="UniPathway" id="UPA00098">
    <property type="reaction ID" value="UER00361"/>
</dbReference>
<dbReference type="PIRSF" id="PIRSF000193">
    <property type="entry name" value="Pyrrol-5-carb_rd"/>
    <property type="match status" value="1"/>
</dbReference>
<sequence length="265" mass="27881">MAIYFLGGGNMARAIISGLRAQSADDEIFVANRSEDKNLILKTEFQVKTDFRLPENLSPDDVLILAVKPQDMKNALANVQHNGALIISLAAGLEVATLANWLGSQRIIRVMPNTPSAIGLGVSGLFAADGVSVSDCAIAEKIMAACGVTIWLNDEKMMNAITAVSGSGSAYVFYLMNALQEAAEGLGFADETARTLALNTFRGAVALAGQSGEDFFTLQQQVTSKGGTTFAALAKFEECEVADGLIEGVNAAAARSAELAQILRD</sequence>
<evidence type="ECO:0000256" key="6">
    <source>
        <dbReference type="PIRSR" id="PIRSR000193-1"/>
    </source>
</evidence>
<dbReference type="HAMAP" id="MF_01925">
    <property type="entry name" value="P5C_reductase"/>
    <property type="match status" value="1"/>
</dbReference>
<dbReference type="OrthoDB" id="9805754at2"/>
<dbReference type="STRING" id="1120980.GCA_000745955_00471"/>
<gene>
    <name evidence="4 10" type="primary">proC</name>
    <name evidence="10" type="ORF">NCTC10283_01477</name>
</gene>
<dbReference type="PROSITE" id="PS00521">
    <property type="entry name" value="P5CR"/>
    <property type="match status" value="1"/>
</dbReference>
<evidence type="ECO:0000313" key="10">
    <source>
        <dbReference type="EMBL" id="SSY79765.1"/>
    </source>
</evidence>
<keyword evidence="4" id="KW-0963">Cytoplasm</keyword>
<comment type="subcellular location">
    <subcellularLocation>
        <location evidence="4">Cytoplasm</location>
    </subcellularLocation>
</comment>
<comment type="catalytic activity">
    <reaction evidence="4 7">
        <text>L-proline + NADP(+) = (S)-1-pyrroline-5-carboxylate + NADPH + 2 H(+)</text>
        <dbReference type="Rhea" id="RHEA:14109"/>
        <dbReference type="ChEBI" id="CHEBI:15378"/>
        <dbReference type="ChEBI" id="CHEBI:17388"/>
        <dbReference type="ChEBI" id="CHEBI:57783"/>
        <dbReference type="ChEBI" id="CHEBI:58349"/>
        <dbReference type="ChEBI" id="CHEBI:60039"/>
        <dbReference type="EC" id="1.5.1.2"/>
    </reaction>
</comment>
<evidence type="ECO:0000256" key="5">
    <source>
        <dbReference type="NCBIfam" id="TIGR00112"/>
    </source>
</evidence>
<dbReference type="AlphaFoldDB" id="A0A376BSL5"/>
<reference evidence="10 11" key="1">
    <citation type="submission" date="2018-06" db="EMBL/GenBank/DDBJ databases">
        <authorList>
            <consortium name="Pathogen Informatics"/>
            <person name="Doyle S."/>
        </authorList>
    </citation>
    <scope>NUCLEOTIDE SEQUENCE [LARGE SCALE GENOMIC DNA]</scope>
    <source>
        <strain evidence="10 11">NCTC10283</strain>
    </source>
</reference>
<dbReference type="SUPFAM" id="SSF51735">
    <property type="entry name" value="NAD(P)-binding Rossmann-fold domains"/>
    <property type="match status" value="1"/>
</dbReference>
<accession>A0A376BSL5</accession>
<keyword evidence="11" id="KW-1185">Reference proteome</keyword>
<dbReference type="FunFam" id="1.10.3730.10:FF:000001">
    <property type="entry name" value="Pyrroline-5-carboxylate reductase"/>
    <property type="match status" value="1"/>
</dbReference>
<dbReference type="RefSeq" id="WP_034291309.1">
    <property type="nucleotide sequence ID" value="NZ_CP091519.2"/>
</dbReference>
<evidence type="ECO:0000256" key="4">
    <source>
        <dbReference type="HAMAP-Rule" id="MF_01925"/>
    </source>
</evidence>
<dbReference type="InterPro" id="IPR000304">
    <property type="entry name" value="Pyrroline-COOH_reductase"/>
</dbReference>
<dbReference type="Gene3D" id="1.10.3730.10">
    <property type="entry name" value="ProC C-terminal domain-like"/>
    <property type="match status" value="1"/>
</dbReference>
<comment type="catalytic activity">
    <reaction evidence="4">
        <text>L-proline + NAD(+) = (S)-1-pyrroline-5-carboxylate + NADH + 2 H(+)</text>
        <dbReference type="Rhea" id="RHEA:14105"/>
        <dbReference type="ChEBI" id="CHEBI:15378"/>
        <dbReference type="ChEBI" id="CHEBI:17388"/>
        <dbReference type="ChEBI" id="CHEBI:57540"/>
        <dbReference type="ChEBI" id="CHEBI:57945"/>
        <dbReference type="ChEBI" id="CHEBI:60039"/>
        <dbReference type="EC" id="1.5.1.2"/>
    </reaction>
</comment>
<dbReference type="InterPro" id="IPR028939">
    <property type="entry name" value="P5C_Rdtase_cat_N"/>
</dbReference>
<evidence type="ECO:0000259" key="8">
    <source>
        <dbReference type="Pfam" id="PF03807"/>
    </source>
</evidence>
<comment type="similarity">
    <text evidence="1 4 7">Belongs to the pyrroline-5-carboxylate reductase family.</text>
</comment>
<dbReference type="PANTHER" id="PTHR11645:SF0">
    <property type="entry name" value="PYRROLINE-5-CARBOXYLATE REDUCTASE 3"/>
    <property type="match status" value="1"/>
</dbReference>
<keyword evidence="2 4" id="KW-0521">NADP</keyword>
<dbReference type="EC" id="1.5.1.2" evidence="4 5"/>
<dbReference type="Gene3D" id="3.40.50.720">
    <property type="entry name" value="NAD(P)-binding Rossmann-like Domain"/>
    <property type="match status" value="1"/>
</dbReference>
<dbReference type="Pfam" id="PF14748">
    <property type="entry name" value="P5CR_dimer"/>
    <property type="match status" value="1"/>
</dbReference>
<feature type="domain" description="Pyrroline-5-carboxylate reductase catalytic N-terminal" evidence="8">
    <location>
        <begin position="3"/>
        <end position="92"/>
    </location>
</feature>
<dbReference type="PANTHER" id="PTHR11645">
    <property type="entry name" value="PYRROLINE-5-CARBOXYLATE REDUCTASE"/>
    <property type="match status" value="1"/>
</dbReference>
<feature type="binding site" evidence="6">
    <location>
        <begin position="6"/>
        <end position="11"/>
    </location>
    <ligand>
        <name>NADP(+)</name>
        <dbReference type="ChEBI" id="CHEBI:58349"/>
    </ligand>
</feature>
<dbReference type="SUPFAM" id="SSF48179">
    <property type="entry name" value="6-phosphogluconate dehydrogenase C-terminal domain-like"/>
    <property type="match status" value="1"/>
</dbReference>
<feature type="binding site" evidence="6">
    <location>
        <begin position="66"/>
        <end position="69"/>
    </location>
    <ligand>
        <name>NADP(+)</name>
        <dbReference type="ChEBI" id="CHEBI:58349"/>
    </ligand>
</feature>
<keyword evidence="3 4" id="KW-0560">Oxidoreductase</keyword>
<feature type="domain" description="Pyrroline-5-carboxylate reductase dimerisation" evidence="9">
    <location>
        <begin position="155"/>
        <end position="259"/>
    </location>
</feature>
<dbReference type="NCBIfam" id="TIGR00112">
    <property type="entry name" value="proC"/>
    <property type="match status" value="1"/>
</dbReference>
<protein>
    <recommendedName>
        <fullName evidence="4 5">Pyrroline-5-carboxylate reductase</fullName>
        <shortName evidence="4">P5C reductase</shortName>
        <shortName evidence="4">P5CR</shortName>
        <ecNumber evidence="4 5">1.5.1.2</ecNumber>
    </recommendedName>
    <alternativeName>
        <fullName evidence="4">PCA reductase</fullName>
    </alternativeName>
</protein>
<evidence type="ECO:0000256" key="1">
    <source>
        <dbReference type="ARBA" id="ARBA00005525"/>
    </source>
</evidence>
<dbReference type="Pfam" id="PF03807">
    <property type="entry name" value="F420_oxidored"/>
    <property type="match status" value="1"/>
</dbReference>
<dbReference type="GO" id="GO:0055129">
    <property type="term" value="P:L-proline biosynthetic process"/>
    <property type="evidence" value="ECO:0007669"/>
    <property type="project" value="UniProtKB-UniRule"/>
</dbReference>
<dbReference type="GO" id="GO:0004735">
    <property type="term" value="F:pyrroline-5-carboxylate reductase activity"/>
    <property type="evidence" value="ECO:0007669"/>
    <property type="project" value="UniProtKB-UniRule"/>
</dbReference>
<keyword evidence="4 7" id="KW-0028">Amino-acid biosynthesis</keyword>
<name>A0A376BSL5_9NEIS</name>
<evidence type="ECO:0000256" key="3">
    <source>
        <dbReference type="ARBA" id="ARBA00023002"/>
    </source>
</evidence>
<evidence type="ECO:0000256" key="2">
    <source>
        <dbReference type="ARBA" id="ARBA00022857"/>
    </source>
</evidence>
<dbReference type="GO" id="GO:0005737">
    <property type="term" value="C:cytoplasm"/>
    <property type="evidence" value="ECO:0007669"/>
    <property type="project" value="UniProtKB-SubCell"/>
</dbReference>
<dbReference type="Proteomes" id="UP000254209">
    <property type="component" value="Unassembled WGS sequence"/>
</dbReference>
<proteinExistence type="inferred from homology"/>
<evidence type="ECO:0000313" key="11">
    <source>
        <dbReference type="Proteomes" id="UP000254209"/>
    </source>
</evidence>
<comment type="function">
    <text evidence="4">Catalyzes the reduction of 1-pyrroline-5-carboxylate (PCA) to L-proline.</text>
</comment>
<evidence type="ECO:0000259" key="9">
    <source>
        <dbReference type="Pfam" id="PF14748"/>
    </source>
</evidence>
<evidence type="ECO:0000256" key="7">
    <source>
        <dbReference type="RuleBase" id="RU003903"/>
    </source>
</evidence>
<dbReference type="InterPro" id="IPR008927">
    <property type="entry name" value="6-PGluconate_DH-like_C_sf"/>
</dbReference>
<keyword evidence="4 7" id="KW-0641">Proline biosynthesis</keyword>
<dbReference type="InterPro" id="IPR036291">
    <property type="entry name" value="NAD(P)-bd_dom_sf"/>
</dbReference>
<organism evidence="10 11">
    <name type="scientific">Alysiella crassa</name>
    <dbReference type="NCBI Taxonomy" id="153491"/>
    <lineage>
        <taxon>Bacteria</taxon>
        <taxon>Pseudomonadati</taxon>
        <taxon>Pseudomonadota</taxon>
        <taxon>Betaproteobacteria</taxon>
        <taxon>Neisseriales</taxon>
        <taxon>Neisseriaceae</taxon>
        <taxon>Alysiella</taxon>
    </lineage>
</organism>
<dbReference type="InterPro" id="IPR029036">
    <property type="entry name" value="P5CR_dimer"/>
</dbReference>